<keyword evidence="1" id="KW-1133">Transmembrane helix</keyword>
<dbReference type="AlphaFoldDB" id="A0A0A8X942"/>
<protein>
    <submittedName>
        <fullName evidence="2">Uncharacterized protein</fullName>
    </submittedName>
</protein>
<comment type="caution">
    <text evidence="2">The sequence shown here is derived from an EMBL/GenBank/DDBJ whole genome shotgun (WGS) entry which is preliminary data.</text>
</comment>
<dbReference type="EMBL" id="BASE01000066">
    <property type="protein sequence ID" value="GAM14686.1"/>
    <property type="molecule type" value="Genomic_DNA"/>
</dbReference>
<name>A0A0A8X942_MESS1</name>
<evidence type="ECO:0000256" key="1">
    <source>
        <dbReference type="SAM" id="Phobius"/>
    </source>
</evidence>
<evidence type="ECO:0000313" key="2">
    <source>
        <dbReference type="EMBL" id="GAM14686.1"/>
    </source>
</evidence>
<feature type="transmembrane region" description="Helical" evidence="1">
    <location>
        <begin position="112"/>
        <end position="131"/>
    </location>
</feature>
<evidence type="ECO:0000313" key="3">
    <source>
        <dbReference type="Proteomes" id="UP000031014"/>
    </source>
</evidence>
<keyword evidence="1" id="KW-0812">Transmembrane</keyword>
<dbReference type="Proteomes" id="UP000031014">
    <property type="component" value="Unassembled WGS sequence"/>
</dbReference>
<organism evidence="2 3">
    <name type="scientific">Mesobacillus selenatarsenatis (strain DSM 18680 / JCM 14380 / FERM P-15431 / SF-1)</name>
    <dbReference type="NCBI Taxonomy" id="1321606"/>
    <lineage>
        <taxon>Bacteria</taxon>
        <taxon>Bacillati</taxon>
        <taxon>Bacillota</taxon>
        <taxon>Bacilli</taxon>
        <taxon>Bacillales</taxon>
        <taxon>Bacillaceae</taxon>
        <taxon>Mesobacillus</taxon>
    </lineage>
</organism>
<keyword evidence="1" id="KW-0472">Membrane</keyword>
<sequence>MSSGKAMKQLNQSLKNLGALSTENLNSVLHRSLGEVNIPNDFIDNLIGLSTIDISIGNIYSDDINDVIEQEDTDQLYQENNRDSIYDWVNNLCEKIINFPTKLKQQHPALYILYYIFGIIIVWNIVILPILQDSVKNQVFNEIQIDQQNPKNSVKELKKSLSQKLDYEYKTFNAVRVTTRPTVVYRSNKRKSGSIDLISSNKPVIILNKKKNWSLVLYTNYNNEEVTGWVFTGNLAK</sequence>
<keyword evidence="3" id="KW-1185">Reference proteome</keyword>
<accession>A0A0A8X942</accession>
<gene>
    <name evidence="2" type="ORF">SAMD00020551_2839</name>
</gene>
<proteinExistence type="predicted"/>
<reference evidence="2 3" key="1">
    <citation type="submission" date="2013-06" db="EMBL/GenBank/DDBJ databases">
        <title>Whole genome shotgun sequence of Bacillus selenatarsenatis SF-1.</title>
        <authorList>
            <person name="Kuroda M."/>
            <person name="Sei K."/>
            <person name="Yamashita M."/>
            <person name="Ike M."/>
        </authorList>
    </citation>
    <scope>NUCLEOTIDE SEQUENCE [LARGE SCALE GENOMIC DNA]</scope>
    <source>
        <strain evidence="2 3">SF-1</strain>
    </source>
</reference>